<dbReference type="AlphaFoldDB" id="A0AAU2A7H9"/>
<protein>
    <submittedName>
        <fullName evidence="1">Uncharacterized protein</fullName>
    </submittedName>
</protein>
<sequence>MLPVEEGSRLCVKTANGRIAFLTAGRFANGAFEGTAVVWDDVG</sequence>
<organism evidence="1">
    <name type="scientific">Streptomyces sp. NBC_00093</name>
    <dbReference type="NCBI Taxonomy" id="2975649"/>
    <lineage>
        <taxon>Bacteria</taxon>
        <taxon>Bacillati</taxon>
        <taxon>Actinomycetota</taxon>
        <taxon>Actinomycetes</taxon>
        <taxon>Kitasatosporales</taxon>
        <taxon>Streptomycetaceae</taxon>
        <taxon>Streptomyces</taxon>
    </lineage>
</organism>
<dbReference type="EMBL" id="CP108222">
    <property type="protein sequence ID" value="WTT19531.1"/>
    <property type="molecule type" value="Genomic_DNA"/>
</dbReference>
<evidence type="ECO:0000313" key="1">
    <source>
        <dbReference type="EMBL" id="WTT19531.1"/>
    </source>
</evidence>
<name>A0AAU2A7H9_9ACTN</name>
<reference evidence="1" key="1">
    <citation type="submission" date="2022-10" db="EMBL/GenBank/DDBJ databases">
        <title>The complete genomes of actinobacterial strains from the NBC collection.</title>
        <authorList>
            <person name="Joergensen T.S."/>
            <person name="Alvarez Arevalo M."/>
            <person name="Sterndorff E.B."/>
            <person name="Faurdal D."/>
            <person name="Vuksanovic O."/>
            <person name="Mourched A.-S."/>
            <person name="Charusanti P."/>
            <person name="Shaw S."/>
            <person name="Blin K."/>
            <person name="Weber T."/>
        </authorList>
    </citation>
    <scope>NUCLEOTIDE SEQUENCE</scope>
    <source>
        <strain evidence="1">NBC_00093</strain>
    </source>
</reference>
<gene>
    <name evidence="1" type="ORF">OHA22_30400</name>
</gene>
<accession>A0AAU2A7H9</accession>
<proteinExistence type="predicted"/>